<name>A0A135W1C4_9FLAO</name>
<accession>A0A135W1C4</accession>
<gene>
    <name evidence="1" type="ORF">AU378_21605</name>
</gene>
<comment type="caution">
    <text evidence="1">The sequence shown here is derived from an EMBL/GenBank/DDBJ whole genome shotgun (WGS) entry which is preliminary data.</text>
</comment>
<dbReference type="Proteomes" id="UP000070513">
    <property type="component" value="Unassembled WGS sequence"/>
</dbReference>
<sequence length="163" mass="18635">MKNLFNFFIVPVLLLCSFQKSTTLSDLRDRASGAEILKENKILYLFFKADKEASGKDRIVLQEKKIAAGKLKFTPAFDRSEVETGDLLVIVSDSDGKEIAKQLVKNPLYPEMEVYEKEGISRKRINLQDAEFSVRYAYSEKIRTVKIEKVTESGTELLFTQKL</sequence>
<dbReference type="OrthoDB" id="1255866at2"/>
<evidence type="ECO:0000313" key="2">
    <source>
        <dbReference type="Proteomes" id="UP000070513"/>
    </source>
</evidence>
<evidence type="ECO:0000313" key="1">
    <source>
        <dbReference type="EMBL" id="KXH78731.1"/>
    </source>
</evidence>
<reference evidence="1 2" key="2">
    <citation type="journal article" date="2016" name="Genome Announc.">
        <title>Draft Genome Sequence of a Biocontrol Rhizobacterium, Chryseobacterium kwangjuense Strain KJ1R5, Isolated from Pepper (Capsicum annuum).</title>
        <authorList>
            <person name="Jeong J.J."/>
            <person name="Park H."/>
            <person name="Park B.H."/>
            <person name="Mannaa M."/>
            <person name="Sang M.K."/>
            <person name="Choi I.G."/>
            <person name="Kim K.D."/>
        </authorList>
    </citation>
    <scope>NUCLEOTIDE SEQUENCE [LARGE SCALE GENOMIC DNA]</scope>
    <source>
        <strain evidence="1 2">KJ1R5</strain>
    </source>
</reference>
<protein>
    <submittedName>
        <fullName evidence="1">Uncharacterized protein</fullName>
    </submittedName>
</protein>
<organism evidence="1 2">
    <name type="scientific">Chryseobacterium kwangjuense</name>
    <dbReference type="NCBI Taxonomy" id="267125"/>
    <lineage>
        <taxon>Bacteria</taxon>
        <taxon>Pseudomonadati</taxon>
        <taxon>Bacteroidota</taxon>
        <taxon>Flavobacteriia</taxon>
        <taxon>Flavobacteriales</taxon>
        <taxon>Weeksellaceae</taxon>
        <taxon>Chryseobacterium group</taxon>
        <taxon>Chryseobacterium</taxon>
    </lineage>
</organism>
<dbReference type="AlphaFoldDB" id="A0A135W1C4"/>
<reference evidence="2" key="1">
    <citation type="submission" date="2015-12" db="EMBL/GenBank/DDBJ databases">
        <title>Genome sequence of a biocontrol rhizobacterium Chryseobacterium kwangjuense strain KJ1R5 isolated from pepper (Capsicum annuum L.).</title>
        <authorList>
            <person name="Jeong J.-J."/>
            <person name="Park H."/>
            <person name="Mannaa M."/>
            <person name="Sang M.K."/>
            <person name="Choi I.-G."/>
            <person name="Kim K.D."/>
        </authorList>
    </citation>
    <scope>NUCLEOTIDE SEQUENCE [LARGE SCALE GENOMIC DNA]</scope>
    <source>
        <strain evidence="2">KJ1R5</strain>
    </source>
</reference>
<dbReference type="RefSeq" id="WP_062653913.1">
    <property type="nucleotide sequence ID" value="NZ_LPUR01000020.1"/>
</dbReference>
<proteinExistence type="predicted"/>
<dbReference type="EMBL" id="LPUR01000020">
    <property type="protein sequence ID" value="KXH78731.1"/>
    <property type="molecule type" value="Genomic_DNA"/>
</dbReference>